<dbReference type="InterPro" id="IPR002052">
    <property type="entry name" value="DNA_methylase_N6_adenine_CS"/>
</dbReference>
<evidence type="ECO:0000313" key="4">
    <source>
        <dbReference type="EMBL" id="KKN52808.1"/>
    </source>
</evidence>
<evidence type="ECO:0000256" key="2">
    <source>
        <dbReference type="ARBA" id="ARBA00022679"/>
    </source>
</evidence>
<dbReference type="PANTHER" id="PTHR12829:SF7">
    <property type="entry name" value="N6-ADENOSINE-METHYLTRANSFERASE CATALYTIC SUBUNIT"/>
    <property type="match status" value="1"/>
</dbReference>
<gene>
    <name evidence="4" type="ORF">LCGC14_0608510</name>
</gene>
<reference evidence="4" key="1">
    <citation type="journal article" date="2015" name="Nature">
        <title>Complex archaea that bridge the gap between prokaryotes and eukaryotes.</title>
        <authorList>
            <person name="Spang A."/>
            <person name="Saw J.H."/>
            <person name="Jorgensen S.L."/>
            <person name="Zaremba-Niedzwiedzka K."/>
            <person name="Martijn J."/>
            <person name="Lind A.E."/>
            <person name="van Eijk R."/>
            <person name="Schleper C."/>
            <person name="Guy L."/>
            <person name="Ettema T.J."/>
        </authorList>
    </citation>
    <scope>NUCLEOTIDE SEQUENCE</scope>
</reference>
<protein>
    <recommendedName>
        <fullName evidence="5">Adenine methyltransferase</fullName>
    </recommendedName>
</protein>
<dbReference type="SUPFAM" id="SSF53335">
    <property type="entry name" value="S-adenosyl-L-methionine-dependent methyltransferases"/>
    <property type="match status" value="1"/>
</dbReference>
<accession>A0A0F9UGU5</accession>
<dbReference type="PROSITE" id="PS51143">
    <property type="entry name" value="MT_A70"/>
    <property type="match status" value="1"/>
</dbReference>
<sequence>MGKKYKIILSDPPWTYRDKAQAGHRGVNYKYPLLTINEIKKLPVGRISADTSILFLWATAPLLREALDTLDAWGFAYKTVGFVWIKKNKKSLTNFWGMGHYTRACAEFVLIGTKGKTKDLIASHKIHQIIEAPIDIHSKKPNIVRKKIEELCKDGSKIELFATEKTGNWDVIGYRANGKDVKQALINMSK</sequence>
<proteinExistence type="predicted"/>
<dbReference type="PROSITE" id="PS00092">
    <property type="entry name" value="N6_MTASE"/>
    <property type="match status" value="1"/>
</dbReference>
<dbReference type="InterPro" id="IPR029063">
    <property type="entry name" value="SAM-dependent_MTases_sf"/>
</dbReference>
<dbReference type="AlphaFoldDB" id="A0A0F9UGU5"/>
<dbReference type="Pfam" id="PF05063">
    <property type="entry name" value="MT-A70"/>
    <property type="match status" value="1"/>
</dbReference>
<name>A0A0F9UGU5_9ZZZZ</name>
<dbReference type="PANTHER" id="PTHR12829">
    <property type="entry name" value="N6-ADENOSINE-METHYLTRANSFERASE"/>
    <property type="match status" value="1"/>
</dbReference>
<dbReference type="GO" id="GO:0003676">
    <property type="term" value="F:nucleic acid binding"/>
    <property type="evidence" value="ECO:0007669"/>
    <property type="project" value="InterPro"/>
</dbReference>
<organism evidence="4">
    <name type="scientific">marine sediment metagenome</name>
    <dbReference type="NCBI Taxonomy" id="412755"/>
    <lineage>
        <taxon>unclassified sequences</taxon>
        <taxon>metagenomes</taxon>
        <taxon>ecological metagenomes</taxon>
    </lineage>
</organism>
<dbReference type="GO" id="GO:0032259">
    <property type="term" value="P:methylation"/>
    <property type="evidence" value="ECO:0007669"/>
    <property type="project" value="UniProtKB-KW"/>
</dbReference>
<keyword evidence="1" id="KW-0489">Methyltransferase</keyword>
<dbReference type="EMBL" id="LAZR01001003">
    <property type="protein sequence ID" value="KKN52808.1"/>
    <property type="molecule type" value="Genomic_DNA"/>
</dbReference>
<evidence type="ECO:0008006" key="5">
    <source>
        <dbReference type="Google" id="ProtNLM"/>
    </source>
</evidence>
<keyword evidence="3" id="KW-0949">S-adenosyl-L-methionine</keyword>
<evidence type="ECO:0000256" key="1">
    <source>
        <dbReference type="ARBA" id="ARBA00022603"/>
    </source>
</evidence>
<dbReference type="InterPro" id="IPR007757">
    <property type="entry name" value="MT-A70-like"/>
</dbReference>
<keyword evidence="2" id="KW-0808">Transferase</keyword>
<dbReference type="GO" id="GO:0001734">
    <property type="term" value="F:mRNA m(6)A methyltransferase activity"/>
    <property type="evidence" value="ECO:0007669"/>
    <property type="project" value="UniProtKB-ARBA"/>
</dbReference>
<comment type="caution">
    <text evidence="4">The sequence shown here is derived from an EMBL/GenBank/DDBJ whole genome shotgun (WGS) entry which is preliminary data.</text>
</comment>
<evidence type="ECO:0000256" key="3">
    <source>
        <dbReference type="ARBA" id="ARBA00022691"/>
    </source>
</evidence>